<keyword evidence="1" id="KW-0396">Initiation factor</keyword>
<accession>A0A7X0CA55</accession>
<keyword evidence="2" id="KW-1185">Reference proteome</keyword>
<dbReference type="AlphaFoldDB" id="A0A7X0CA55"/>
<dbReference type="Proteomes" id="UP000583800">
    <property type="component" value="Unassembled WGS sequence"/>
</dbReference>
<protein>
    <submittedName>
        <fullName evidence="1">Translation initiation factor IF-1</fullName>
    </submittedName>
</protein>
<name>A0A7X0CA55_9ACTN</name>
<keyword evidence="1" id="KW-0648">Protein biosynthesis</keyword>
<proteinExistence type="predicted"/>
<dbReference type="RefSeq" id="WP_221496642.1">
    <property type="nucleotide sequence ID" value="NZ_JACHJB010000002.1"/>
</dbReference>
<dbReference type="GO" id="GO:0003743">
    <property type="term" value="F:translation initiation factor activity"/>
    <property type="evidence" value="ECO:0007669"/>
    <property type="project" value="UniProtKB-KW"/>
</dbReference>
<dbReference type="EMBL" id="JACHJB010000002">
    <property type="protein sequence ID" value="MBB6349886.1"/>
    <property type="molecule type" value="Genomic_DNA"/>
</dbReference>
<evidence type="ECO:0000313" key="2">
    <source>
        <dbReference type="Proteomes" id="UP000583800"/>
    </source>
</evidence>
<gene>
    <name evidence="1" type="ORF">FHU36_006431</name>
</gene>
<reference evidence="1 2" key="1">
    <citation type="submission" date="2020-08" db="EMBL/GenBank/DDBJ databases">
        <title>Sequencing the genomes of 1000 actinobacteria strains.</title>
        <authorList>
            <person name="Klenk H.-P."/>
        </authorList>
    </citation>
    <scope>NUCLEOTIDE SEQUENCE [LARGE SCALE GENOMIC DNA]</scope>
    <source>
        <strain evidence="1 2">DSM 45913</strain>
    </source>
</reference>
<organism evidence="1 2">
    <name type="scientific">Nonomuraea muscovyensis</name>
    <dbReference type="NCBI Taxonomy" id="1124761"/>
    <lineage>
        <taxon>Bacteria</taxon>
        <taxon>Bacillati</taxon>
        <taxon>Actinomycetota</taxon>
        <taxon>Actinomycetes</taxon>
        <taxon>Streptosporangiales</taxon>
        <taxon>Streptosporangiaceae</taxon>
        <taxon>Nonomuraea</taxon>
    </lineage>
</organism>
<evidence type="ECO:0000313" key="1">
    <source>
        <dbReference type="EMBL" id="MBB6349886.1"/>
    </source>
</evidence>
<sequence>MIAALSRQGRYTEISGNMRIKEVRISGTDRFVICHHPEAAERDAHM</sequence>
<comment type="caution">
    <text evidence="1">The sequence shown here is derived from an EMBL/GenBank/DDBJ whole genome shotgun (WGS) entry which is preliminary data.</text>
</comment>